<dbReference type="Proteomes" id="UP001179952">
    <property type="component" value="Unassembled WGS sequence"/>
</dbReference>
<reference evidence="1" key="2">
    <citation type="submission" date="2023-06" db="EMBL/GenBank/DDBJ databases">
        <authorList>
            <person name="Ma L."/>
            <person name="Liu K.-W."/>
            <person name="Li Z."/>
            <person name="Hsiao Y.-Y."/>
            <person name="Qi Y."/>
            <person name="Fu T."/>
            <person name="Tang G."/>
            <person name="Zhang D."/>
            <person name="Sun W.-H."/>
            <person name="Liu D.-K."/>
            <person name="Li Y."/>
            <person name="Chen G.-Z."/>
            <person name="Liu X.-D."/>
            <person name="Liao X.-Y."/>
            <person name="Jiang Y.-T."/>
            <person name="Yu X."/>
            <person name="Hao Y."/>
            <person name="Huang J."/>
            <person name="Zhao X.-W."/>
            <person name="Ke S."/>
            <person name="Chen Y.-Y."/>
            <person name="Wu W.-L."/>
            <person name="Hsu J.-L."/>
            <person name="Lin Y.-F."/>
            <person name="Huang M.-D."/>
            <person name="Li C.-Y."/>
            <person name="Huang L."/>
            <person name="Wang Z.-W."/>
            <person name="Zhao X."/>
            <person name="Zhong W.-Y."/>
            <person name="Peng D.-H."/>
            <person name="Ahmad S."/>
            <person name="Lan S."/>
            <person name="Zhang J.-S."/>
            <person name="Tsai W.-C."/>
            <person name="Van De Peer Y."/>
            <person name="Liu Z.-J."/>
        </authorList>
    </citation>
    <scope>NUCLEOTIDE SEQUENCE</scope>
    <source>
        <strain evidence="1">SCP</strain>
        <tissue evidence="1">Leaves</tissue>
    </source>
</reference>
<proteinExistence type="predicted"/>
<sequence length="155" mass="18215">MKKTVHHVQWDQVCSPKEEGGLGLKRITDWMKAALGTRFWEIATNSQSLWVLWVTRRYLKKHNIWKVRPTTAGSWIWPKILASRDWIQPEVKYVIFSRRTISAWNDPWICGTFLTDSLTEHIQHLLQQGGIPQSLLVAHFIRDGSWVKPLWWSVA</sequence>
<name>A0AAV9AEQ5_ACOGR</name>
<reference evidence="1" key="1">
    <citation type="journal article" date="2023" name="Nat. Commun.">
        <title>Diploid and tetraploid genomes of Acorus and the evolution of monocots.</title>
        <authorList>
            <person name="Ma L."/>
            <person name="Liu K.W."/>
            <person name="Li Z."/>
            <person name="Hsiao Y.Y."/>
            <person name="Qi Y."/>
            <person name="Fu T."/>
            <person name="Tang G.D."/>
            <person name="Zhang D."/>
            <person name="Sun W.H."/>
            <person name="Liu D.K."/>
            <person name="Li Y."/>
            <person name="Chen G.Z."/>
            <person name="Liu X.D."/>
            <person name="Liao X.Y."/>
            <person name="Jiang Y.T."/>
            <person name="Yu X."/>
            <person name="Hao Y."/>
            <person name="Huang J."/>
            <person name="Zhao X.W."/>
            <person name="Ke S."/>
            <person name="Chen Y.Y."/>
            <person name="Wu W.L."/>
            <person name="Hsu J.L."/>
            <person name="Lin Y.F."/>
            <person name="Huang M.D."/>
            <person name="Li C.Y."/>
            <person name="Huang L."/>
            <person name="Wang Z.W."/>
            <person name="Zhao X."/>
            <person name="Zhong W.Y."/>
            <person name="Peng D.H."/>
            <person name="Ahmad S."/>
            <person name="Lan S."/>
            <person name="Zhang J.S."/>
            <person name="Tsai W.C."/>
            <person name="Van de Peer Y."/>
            <person name="Liu Z.J."/>
        </authorList>
    </citation>
    <scope>NUCLEOTIDE SEQUENCE</scope>
    <source>
        <strain evidence="1">SCP</strain>
    </source>
</reference>
<gene>
    <name evidence="1" type="ORF">QJS04_geneDACA011579</name>
</gene>
<keyword evidence="2" id="KW-1185">Reference proteome</keyword>
<evidence type="ECO:0000313" key="2">
    <source>
        <dbReference type="Proteomes" id="UP001179952"/>
    </source>
</evidence>
<comment type="caution">
    <text evidence="1">The sequence shown here is derived from an EMBL/GenBank/DDBJ whole genome shotgun (WGS) entry which is preliminary data.</text>
</comment>
<dbReference type="AlphaFoldDB" id="A0AAV9AEQ5"/>
<organism evidence="1 2">
    <name type="scientific">Acorus gramineus</name>
    <name type="common">Dwarf sweet flag</name>
    <dbReference type="NCBI Taxonomy" id="55184"/>
    <lineage>
        <taxon>Eukaryota</taxon>
        <taxon>Viridiplantae</taxon>
        <taxon>Streptophyta</taxon>
        <taxon>Embryophyta</taxon>
        <taxon>Tracheophyta</taxon>
        <taxon>Spermatophyta</taxon>
        <taxon>Magnoliopsida</taxon>
        <taxon>Liliopsida</taxon>
        <taxon>Acoraceae</taxon>
        <taxon>Acorus</taxon>
    </lineage>
</organism>
<protein>
    <submittedName>
        <fullName evidence="1">Ribonuclease H protein</fullName>
    </submittedName>
</protein>
<accession>A0AAV9AEQ5</accession>
<evidence type="ECO:0000313" key="1">
    <source>
        <dbReference type="EMBL" id="KAK1262740.1"/>
    </source>
</evidence>
<dbReference type="EMBL" id="JAUJYN010000010">
    <property type="protein sequence ID" value="KAK1262740.1"/>
    <property type="molecule type" value="Genomic_DNA"/>
</dbReference>